<dbReference type="Pfam" id="PF02620">
    <property type="entry name" value="YceD"/>
    <property type="match status" value="1"/>
</dbReference>
<accession>A0AAE1MGT6</accession>
<dbReference type="Proteomes" id="UP001293593">
    <property type="component" value="Unassembled WGS sequence"/>
</dbReference>
<proteinExistence type="predicted"/>
<evidence type="ECO:0000313" key="1">
    <source>
        <dbReference type="EMBL" id="KAK4259556.1"/>
    </source>
</evidence>
<keyword evidence="2" id="KW-1185">Reference proteome</keyword>
<dbReference type="PANTHER" id="PTHR34374">
    <property type="entry name" value="LARGE RIBOSOMAL RNA SUBUNIT ACCUMULATION PROTEIN YCED HOMOLOG 1, CHLOROPLASTIC"/>
    <property type="match status" value="1"/>
</dbReference>
<dbReference type="PANTHER" id="PTHR34374:SF1">
    <property type="entry name" value="LARGE RIBOSOMAL RNA SUBUNIT ACCUMULATION PROTEIN YCED HOMOLOG 1, CHLOROPLASTIC"/>
    <property type="match status" value="1"/>
</dbReference>
<dbReference type="AlphaFoldDB" id="A0AAE1MGT6"/>
<protein>
    <recommendedName>
        <fullName evidence="3">Large ribosomal RNA subunit accumulation protein YCED homolog 1, chloroplastic</fullName>
    </recommendedName>
</protein>
<dbReference type="InterPro" id="IPR003772">
    <property type="entry name" value="YceD"/>
</dbReference>
<sequence length="328" mass="37413">MSLVFPSFSTATWHFTRCKIYNLDFHKKSSYISYTPFQHRTVLHCTTENILPNIRNVPNILGKYDVRCKRVHNESFSEERTISLDWDDEEDLEDTGSPWEDTGSPWEGAVIYKRSSSISHLEYCTTLERLGLERLSTDISKSRASVMGLRITKAVKDYPHGTPVQISIDVTRKKKKLRLDGIIKTVITLGCNRCGEPAAEGVFSEFCLLLTDEPVAEPETIDLGVIYGKEIYNNDKDDNDEDEDNDALIDLDDQLHFPPEEKEIDISKNIRDRIHLEITINAICDSRCKGLCLKCGTNLNTSSCNCSREEVKDKGFGPLRNLKEQLKR</sequence>
<organism evidence="1 2">
    <name type="scientific">Acacia crassicarpa</name>
    <name type="common">northern wattle</name>
    <dbReference type="NCBI Taxonomy" id="499986"/>
    <lineage>
        <taxon>Eukaryota</taxon>
        <taxon>Viridiplantae</taxon>
        <taxon>Streptophyta</taxon>
        <taxon>Embryophyta</taxon>
        <taxon>Tracheophyta</taxon>
        <taxon>Spermatophyta</taxon>
        <taxon>Magnoliopsida</taxon>
        <taxon>eudicotyledons</taxon>
        <taxon>Gunneridae</taxon>
        <taxon>Pentapetalae</taxon>
        <taxon>rosids</taxon>
        <taxon>fabids</taxon>
        <taxon>Fabales</taxon>
        <taxon>Fabaceae</taxon>
        <taxon>Caesalpinioideae</taxon>
        <taxon>mimosoid clade</taxon>
        <taxon>Acacieae</taxon>
        <taxon>Acacia</taxon>
    </lineage>
</organism>
<evidence type="ECO:0008006" key="3">
    <source>
        <dbReference type="Google" id="ProtNLM"/>
    </source>
</evidence>
<reference evidence="1" key="1">
    <citation type="submission" date="2023-10" db="EMBL/GenBank/DDBJ databases">
        <title>Chromosome-level genome of the transformable northern wattle, Acacia crassicarpa.</title>
        <authorList>
            <person name="Massaro I."/>
            <person name="Sinha N.R."/>
            <person name="Poethig S."/>
            <person name="Leichty A.R."/>
        </authorList>
    </citation>
    <scope>NUCLEOTIDE SEQUENCE</scope>
    <source>
        <strain evidence="1">Acra3RX</strain>
        <tissue evidence="1">Leaf</tissue>
    </source>
</reference>
<gene>
    <name evidence="1" type="ORF">QN277_005877</name>
</gene>
<comment type="caution">
    <text evidence="1">The sequence shown here is derived from an EMBL/GenBank/DDBJ whole genome shotgun (WGS) entry which is preliminary data.</text>
</comment>
<evidence type="ECO:0000313" key="2">
    <source>
        <dbReference type="Proteomes" id="UP001293593"/>
    </source>
</evidence>
<dbReference type="EMBL" id="JAWXYG010000011">
    <property type="protein sequence ID" value="KAK4259556.1"/>
    <property type="molecule type" value="Genomic_DNA"/>
</dbReference>
<name>A0AAE1MGT6_9FABA</name>